<gene>
    <name evidence="2" type="ORF">VNI00_013194</name>
    <name evidence="1" type="ORF">VNI00_017802</name>
</gene>
<organism evidence="2 3">
    <name type="scientific">Paramarasmius palmivorus</name>
    <dbReference type="NCBI Taxonomy" id="297713"/>
    <lineage>
        <taxon>Eukaryota</taxon>
        <taxon>Fungi</taxon>
        <taxon>Dikarya</taxon>
        <taxon>Basidiomycota</taxon>
        <taxon>Agaricomycotina</taxon>
        <taxon>Agaricomycetes</taxon>
        <taxon>Agaricomycetidae</taxon>
        <taxon>Agaricales</taxon>
        <taxon>Marasmiineae</taxon>
        <taxon>Marasmiaceae</taxon>
        <taxon>Paramarasmius</taxon>
    </lineage>
</organism>
<dbReference type="EMBL" id="JAYKXP010000066">
    <property type="protein sequence ID" value="KAK7032236.1"/>
    <property type="molecule type" value="Genomic_DNA"/>
</dbReference>
<dbReference type="EMBL" id="JAYKXP010000190">
    <property type="protein sequence ID" value="KAK7020234.1"/>
    <property type="molecule type" value="Genomic_DNA"/>
</dbReference>
<sequence length="253" mass="27882">MSDDKTYFTELEGIVYSFVEYIPVVGSWYSFSRARQAHREGDTVREIASAVNVIQGAIRDAVLIGQVAEPVPVVVVHAALEGLTDKLADVWATGKVEAASTPDKNKSHILFAGSTRELAEQTKARFTINKNLGIHHFHGSLFEGKLNYDPYAENENLYISLPDGISEKARSDVTWTWTKDADGIEKASATVSSAKMSLLGNNKFKFAPAGNDTNVFGFYYFQGEILDKGNSIRLQMQDPNGKTVATLTVKRKL</sequence>
<reference evidence="2 3" key="1">
    <citation type="submission" date="2024-01" db="EMBL/GenBank/DDBJ databases">
        <title>A draft genome for a cacao thread blight-causing isolate of Paramarasmius palmivorus.</title>
        <authorList>
            <person name="Baruah I.K."/>
            <person name="Bukari Y."/>
            <person name="Amoako-Attah I."/>
            <person name="Meinhardt L.W."/>
            <person name="Bailey B.A."/>
            <person name="Cohen S.P."/>
        </authorList>
    </citation>
    <scope>NUCLEOTIDE SEQUENCE [LARGE SCALE GENOMIC DNA]</scope>
    <source>
        <strain evidence="2 3">GH-12</strain>
    </source>
</reference>
<dbReference type="AlphaFoldDB" id="A0AAW0BZG6"/>
<evidence type="ECO:0000313" key="3">
    <source>
        <dbReference type="Proteomes" id="UP001383192"/>
    </source>
</evidence>
<comment type="caution">
    <text evidence="2">The sequence shown here is derived from an EMBL/GenBank/DDBJ whole genome shotgun (WGS) entry which is preliminary data.</text>
</comment>
<evidence type="ECO:0000313" key="2">
    <source>
        <dbReference type="EMBL" id="KAK7032236.1"/>
    </source>
</evidence>
<evidence type="ECO:0000313" key="1">
    <source>
        <dbReference type="EMBL" id="KAK7020234.1"/>
    </source>
</evidence>
<keyword evidence="3" id="KW-1185">Reference proteome</keyword>
<proteinExistence type="predicted"/>
<name>A0AAW0BZG6_9AGAR</name>
<dbReference type="Proteomes" id="UP001383192">
    <property type="component" value="Unassembled WGS sequence"/>
</dbReference>
<accession>A0AAW0BZG6</accession>
<protein>
    <submittedName>
        <fullName evidence="2">Uncharacterized protein</fullName>
    </submittedName>
</protein>